<reference evidence="1 2" key="1">
    <citation type="submission" date="2018-06" db="EMBL/GenBank/DDBJ databases">
        <authorList>
            <consortium name="PulseNet: The National Subtyping Network for Foodborne Disease Surveillance"/>
            <person name="Tarr C.L."/>
            <person name="Trees E."/>
            <person name="Katz L.S."/>
            <person name="Carleton-Romer H.A."/>
            <person name="Stroika S."/>
            <person name="Kucerova Z."/>
            <person name="Roache K.F."/>
            <person name="Sabol A.L."/>
            <person name="Besser J."/>
            <person name="Gerner-Smidt P."/>
        </authorList>
    </citation>
    <scope>NUCLEOTIDE SEQUENCE [LARGE SCALE GENOMIC DNA]</scope>
    <source>
        <strain evidence="1 2">PNUSAC001503</strain>
    </source>
</reference>
<dbReference type="InterPro" id="IPR052959">
    <property type="entry name" value="Inner_membrane_assoc"/>
</dbReference>
<dbReference type="EMBL" id="AABTCC010000037">
    <property type="protein sequence ID" value="EAI8859905.1"/>
    <property type="molecule type" value="Genomic_DNA"/>
</dbReference>
<keyword evidence="2" id="KW-1185">Reference proteome</keyword>
<proteinExistence type="predicted"/>
<dbReference type="PANTHER" id="PTHR38598">
    <property type="entry name" value="INNER MEMBRANE PROTEIN YJCH"/>
    <property type="match status" value="1"/>
</dbReference>
<dbReference type="RefSeq" id="WP_011732144.1">
    <property type="nucleotide sequence ID" value="NZ_AACCWR020000029.1"/>
</dbReference>
<organism evidence="1 2">
    <name type="scientific">Campylobacter fetus</name>
    <dbReference type="NCBI Taxonomy" id="196"/>
    <lineage>
        <taxon>Bacteria</taxon>
        <taxon>Pseudomonadati</taxon>
        <taxon>Campylobacterota</taxon>
        <taxon>Epsilonproteobacteria</taxon>
        <taxon>Campylobacterales</taxon>
        <taxon>Campylobacteraceae</taxon>
        <taxon>Campylobacter</taxon>
    </lineage>
</organism>
<accession>A0A5L8JBK7</accession>
<sequence length="110" mass="12185">MKAEIANFNILVEIRSHFAWFLFAIVAILYYTLMLLIGLAPEFLGLKIGSNPVSLAIIIGIFIIVTCVSLTGLYTYVANTFLDREFAGAIDRLEKAGLINEDGTLKKDDK</sequence>
<dbReference type="OMA" id="KRGRFAW"/>
<comment type="caution">
    <text evidence="1">The sequence shown here is derived from an EMBL/GenBank/DDBJ whole genome shotgun (WGS) entry which is preliminary data.</text>
</comment>
<protein>
    <submittedName>
        <fullName evidence="1">DUF485 domain-containing protein</fullName>
    </submittedName>
</protein>
<dbReference type="AlphaFoldDB" id="A0A5L8JBK7"/>
<name>A0A5L8JBK7_CAMFE</name>
<evidence type="ECO:0000313" key="2">
    <source>
        <dbReference type="Proteomes" id="UP000535509"/>
    </source>
</evidence>
<dbReference type="GeneID" id="61065101"/>
<evidence type="ECO:0000313" key="1">
    <source>
        <dbReference type="EMBL" id="EAI8859905.1"/>
    </source>
</evidence>
<dbReference type="PANTHER" id="PTHR38598:SF1">
    <property type="entry name" value="INNER MEMBRANE PROTEIN YJCH"/>
    <property type="match status" value="1"/>
</dbReference>
<dbReference type="Proteomes" id="UP000535509">
    <property type="component" value="Unassembled WGS sequence"/>
</dbReference>
<dbReference type="GO" id="GO:0005886">
    <property type="term" value="C:plasma membrane"/>
    <property type="evidence" value="ECO:0007669"/>
    <property type="project" value="TreeGrafter"/>
</dbReference>
<dbReference type="InterPro" id="IPR007436">
    <property type="entry name" value="DUF485"/>
</dbReference>
<dbReference type="Pfam" id="PF04341">
    <property type="entry name" value="DUF485"/>
    <property type="match status" value="1"/>
</dbReference>
<gene>
    <name evidence="1" type="ORF">CX802_08715</name>
</gene>